<evidence type="ECO:0000256" key="2">
    <source>
        <dbReference type="SAM" id="Phobius"/>
    </source>
</evidence>
<dbReference type="AlphaFoldDB" id="A0A917SSI4"/>
<evidence type="ECO:0000313" key="3">
    <source>
        <dbReference type="EMBL" id="GGL93427.1"/>
    </source>
</evidence>
<keyword evidence="2" id="KW-0472">Membrane</keyword>
<dbReference type="Proteomes" id="UP000655208">
    <property type="component" value="Unassembled WGS sequence"/>
</dbReference>
<protein>
    <submittedName>
        <fullName evidence="3">Uncharacterized protein</fullName>
    </submittedName>
</protein>
<keyword evidence="2" id="KW-1133">Transmembrane helix</keyword>
<dbReference type="EMBL" id="BMNA01000002">
    <property type="protein sequence ID" value="GGL93427.1"/>
    <property type="molecule type" value="Genomic_DNA"/>
</dbReference>
<keyword evidence="4" id="KW-1185">Reference proteome</keyword>
<accession>A0A917SSI4</accession>
<name>A0A917SSI4_9ACTN</name>
<feature type="region of interest" description="Disordered" evidence="1">
    <location>
        <begin position="1"/>
        <end position="23"/>
    </location>
</feature>
<evidence type="ECO:0000256" key="1">
    <source>
        <dbReference type="SAM" id="MobiDB-lite"/>
    </source>
</evidence>
<gene>
    <name evidence="3" type="ORF">GCM10011594_11570</name>
</gene>
<sequence length="74" mass="7657">MSVRPPADGDRNGDLQPGTPRWRPPSILLTVGAAGGAGALVAGVLERAWSLAVPGAVLVLLAVVIWLSAVYRTR</sequence>
<comment type="caution">
    <text evidence="3">The sequence shown here is derived from an EMBL/GenBank/DDBJ whole genome shotgun (WGS) entry which is preliminary data.</text>
</comment>
<dbReference type="RefSeq" id="WP_188940533.1">
    <property type="nucleotide sequence ID" value="NZ_BMNA01000002.1"/>
</dbReference>
<reference evidence="3" key="1">
    <citation type="journal article" date="2014" name="Int. J. Syst. Evol. Microbiol.">
        <title>Complete genome sequence of Corynebacterium casei LMG S-19264T (=DSM 44701T), isolated from a smear-ripened cheese.</title>
        <authorList>
            <consortium name="US DOE Joint Genome Institute (JGI-PGF)"/>
            <person name="Walter F."/>
            <person name="Albersmeier A."/>
            <person name="Kalinowski J."/>
            <person name="Ruckert C."/>
        </authorList>
    </citation>
    <scope>NUCLEOTIDE SEQUENCE</scope>
    <source>
        <strain evidence="3">CGMCC 4.7308</strain>
    </source>
</reference>
<evidence type="ECO:0000313" key="4">
    <source>
        <dbReference type="Proteomes" id="UP000655208"/>
    </source>
</evidence>
<organism evidence="3 4">
    <name type="scientific">Nakamurella endophytica</name>
    <dbReference type="NCBI Taxonomy" id="1748367"/>
    <lineage>
        <taxon>Bacteria</taxon>
        <taxon>Bacillati</taxon>
        <taxon>Actinomycetota</taxon>
        <taxon>Actinomycetes</taxon>
        <taxon>Nakamurellales</taxon>
        <taxon>Nakamurellaceae</taxon>
        <taxon>Nakamurella</taxon>
    </lineage>
</organism>
<reference evidence="3" key="2">
    <citation type="submission" date="2020-09" db="EMBL/GenBank/DDBJ databases">
        <authorList>
            <person name="Sun Q."/>
            <person name="Zhou Y."/>
        </authorList>
    </citation>
    <scope>NUCLEOTIDE SEQUENCE</scope>
    <source>
        <strain evidence="3">CGMCC 4.7308</strain>
    </source>
</reference>
<proteinExistence type="predicted"/>
<keyword evidence="2" id="KW-0812">Transmembrane</keyword>
<feature type="transmembrane region" description="Helical" evidence="2">
    <location>
        <begin position="51"/>
        <end position="71"/>
    </location>
</feature>